<dbReference type="AlphaFoldDB" id="T1ESY0"/>
<dbReference type="eggNOG" id="KOG0078">
    <property type="taxonomic scope" value="Eukaryota"/>
</dbReference>
<dbReference type="STRING" id="6412.T1ESY0"/>
<sequence length="353" mass="40795">MPDYVACCPVSNDIHIPQATNFYSCHLECICFQEKICDLYLRLHEPGSEELLTIFGSIILNFIDDIKNVMIEKNHLEQLYERTKDEHSLQIKRMEDEIDSHVKTLEDRVRLEQEKKFKLQEKEWKAKHVDDVASLRNEIRKLKESAVFTQATKEAIEKYELELQESKLKNEELTKTIEELTLDLTSTKSELSSVKKKLEEKECEVARQKKISHEDSIEIDNLISQIDLLQSANKTLHEKTDDLCEALRICRSYYRTQEAGAAALRAADFKNSKYAALAESKIFQPICIETFGPTDAQTQSFLNELCSRIVEVSGDPLDKNYVKQSFSILLQKYNSFCILDGALKYLCEAFNID</sequence>
<keyword evidence="4" id="KW-1185">Reference proteome</keyword>
<accession>T1ESY0</accession>
<proteinExistence type="predicted"/>
<evidence type="ECO:0000313" key="2">
    <source>
        <dbReference type="EMBL" id="ESN99135.1"/>
    </source>
</evidence>
<dbReference type="EnsemblMetazoa" id="HelroT162630">
    <property type="protein sequence ID" value="HelroP162630"/>
    <property type="gene ID" value="HelroG162630"/>
</dbReference>
<dbReference type="Proteomes" id="UP000015101">
    <property type="component" value="Unassembled WGS sequence"/>
</dbReference>
<evidence type="ECO:0000313" key="3">
    <source>
        <dbReference type="EnsemblMetazoa" id="HelroP162630"/>
    </source>
</evidence>
<feature type="coiled-coil region" evidence="1">
    <location>
        <begin position="66"/>
        <end position="239"/>
    </location>
</feature>
<dbReference type="InParanoid" id="T1ESY0"/>
<protein>
    <submittedName>
        <fullName evidence="2 3">Uncharacterized protein</fullName>
    </submittedName>
</protein>
<dbReference type="OrthoDB" id="2016582at2759"/>
<reference evidence="3" key="3">
    <citation type="submission" date="2015-06" db="UniProtKB">
        <authorList>
            <consortium name="EnsemblMetazoa"/>
        </authorList>
    </citation>
    <scope>IDENTIFICATION</scope>
</reference>
<dbReference type="EMBL" id="AMQM01001121">
    <property type="status" value="NOT_ANNOTATED_CDS"/>
    <property type="molecule type" value="Genomic_DNA"/>
</dbReference>
<organism evidence="3 4">
    <name type="scientific">Helobdella robusta</name>
    <name type="common">Californian leech</name>
    <dbReference type="NCBI Taxonomy" id="6412"/>
    <lineage>
        <taxon>Eukaryota</taxon>
        <taxon>Metazoa</taxon>
        <taxon>Spiralia</taxon>
        <taxon>Lophotrochozoa</taxon>
        <taxon>Annelida</taxon>
        <taxon>Clitellata</taxon>
        <taxon>Hirudinea</taxon>
        <taxon>Rhynchobdellida</taxon>
        <taxon>Glossiphoniidae</taxon>
        <taxon>Helobdella</taxon>
    </lineage>
</organism>
<dbReference type="EMBL" id="KB097143">
    <property type="protein sequence ID" value="ESN99135.1"/>
    <property type="molecule type" value="Genomic_DNA"/>
</dbReference>
<keyword evidence="1" id="KW-0175">Coiled coil</keyword>
<dbReference type="CTD" id="20199680"/>
<evidence type="ECO:0000256" key="1">
    <source>
        <dbReference type="SAM" id="Coils"/>
    </source>
</evidence>
<gene>
    <name evidence="3" type="primary">20199680</name>
    <name evidence="2" type="ORF">HELRODRAFT_162630</name>
</gene>
<reference evidence="2 4" key="2">
    <citation type="journal article" date="2013" name="Nature">
        <title>Insights into bilaterian evolution from three spiralian genomes.</title>
        <authorList>
            <person name="Simakov O."/>
            <person name="Marletaz F."/>
            <person name="Cho S.J."/>
            <person name="Edsinger-Gonzales E."/>
            <person name="Havlak P."/>
            <person name="Hellsten U."/>
            <person name="Kuo D.H."/>
            <person name="Larsson T."/>
            <person name="Lv J."/>
            <person name="Arendt D."/>
            <person name="Savage R."/>
            <person name="Osoegawa K."/>
            <person name="de Jong P."/>
            <person name="Grimwood J."/>
            <person name="Chapman J.A."/>
            <person name="Shapiro H."/>
            <person name="Aerts A."/>
            <person name="Otillar R.P."/>
            <person name="Terry A.Y."/>
            <person name="Boore J.L."/>
            <person name="Grigoriev I.V."/>
            <person name="Lindberg D.R."/>
            <person name="Seaver E.C."/>
            <person name="Weisblat D.A."/>
            <person name="Putnam N.H."/>
            <person name="Rokhsar D.S."/>
        </authorList>
    </citation>
    <scope>NUCLEOTIDE SEQUENCE</scope>
</reference>
<reference evidence="4" key="1">
    <citation type="submission" date="2012-12" db="EMBL/GenBank/DDBJ databases">
        <authorList>
            <person name="Hellsten U."/>
            <person name="Grimwood J."/>
            <person name="Chapman J.A."/>
            <person name="Shapiro H."/>
            <person name="Aerts A."/>
            <person name="Otillar R.P."/>
            <person name="Terry A.Y."/>
            <person name="Boore J.L."/>
            <person name="Simakov O."/>
            <person name="Marletaz F."/>
            <person name="Cho S.-J."/>
            <person name="Edsinger-Gonzales E."/>
            <person name="Havlak P."/>
            <person name="Kuo D.-H."/>
            <person name="Larsson T."/>
            <person name="Lv J."/>
            <person name="Arendt D."/>
            <person name="Savage R."/>
            <person name="Osoegawa K."/>
            <person name="de Jong P."/>
            <person name="Lindberg D.R."/>
            <person name="Seaver E.C."/>
            <person name="Weisblat D.A."/>
            <person name="Putnam N.H."/>
            <person name="Grigoriev I.V."/>
            <person name="Rokhsar D.S."/>
        </authorList>
    </citation>
    <scope>NUCLEOTIDE SEQUENCE</scope>
</reference>
<dbReference type="KEGG" id="hro:HELRODRAFT_162630"/>
<name>T1ESY0_HELRO</name>
<evidence type="ECO:0000313" key="4">
    <source>
        <dbReference type="Proteomes" id="UP000015101"/>
    </source>
</evidence>
<dbReference type="GeneID" id="20199680"/>
<dbReference type="HOGENOM" id="CLU_785908_0_0_1"/>
<dbReference type="RefSeq" id="XP_009023028.1">
    <property type="nucleotide sequence ID" value="XM_009024780.1"/>
</dbReference>